<dbReference type="GO" id="GO:0006259">
    <property type="term" value="P:DNA metabolic process"/>
    <property type="evidence" value="ECO:0007669"/>
    <property type="project" value="InterPro"/>
</dbReference>
<dbReference type="GO" id="GO:0003677">
    <property type="term" value="F:DNA binding"/>
    <property type="evidence" value="ECO:0007669"/>
    <property type="project" value="InterPro"/>
</dbReference>
<feature type="region of interest" description="Disordered" evidence="1">
    <location>
        <begin position="308"/>
        <end position="329"/>
    </location>
</feature>
<sequence length="397" mass="44548">MAKPSDLKRETSVQPIERETIFTMIEKQKAGFQLALPPELTADRFTRIAITALKQNPKLQACTPQSLLGSLMTAAQLGLEVNTPLHEAVLIPYQISQKNRDGSWSKVMEAQFQPEYRGMLKLVWNSGMIDSLEYDTICTNDVFEYVKGENPVFRHVPAWDKDRGEIKGYYACSKLKGGGFTAVVKSKEEILKHALRYTKSKKDGKLVGVWDENFDAMAIKTCLIELASKKLPKRTTNEAIKLYQAAQSVNEIRKLDLDLIGKEEIRPEDLKSEYLDEDTAEIVDAETGEVTEPEKTVVIPDSKPVVESKTKTSTKVSTKEEKPEKPAKTDIEPVPVNVIRDAYELVGNNRPLIGDKVAGDFYARLDIAEKMGLPEYLKTVSEIKTFIDKETKSLSDA</sequence>
<dbReference type="AlphaFoldDB" id="A0A6H1ZHZ9"/>
<accession>A0A6H1ZHZ9</accession>
<evidence type="ECO:0000313" key="2">
    <source>
        <dbReference type="EMBL" id="QJA47089.1"/>
    </source>
</evidence>
<dbReference type="EMBL" id="MT144031">
    <property type="protein sequence ID" value="QJA47089.1"/>
    <property type="molecule type" value="Genomic_DNA"/>
</dbReference>
<dbReference type="NCBIfam" id="TIGR00616">
    <property type="entry name" value="rect"/>
    <property type="match status" value="1"/>
</dbReference>
<gene>
    <name evidence="2" type="ORF">TM448A00603_0003</name>
</gene>
<protein>
    <submittedName>
        <fullName evidence="2">Putative DNA recombination protein</fullName>
    </submittedName>
</protein>
<dbReference type="Pfam" id="PF03837">
    <property type="entry name" value="RecT"/>
    <property type="match status" value="1"/>
</dbReference>
<evidence type="ECO:0000256" key="1">
    <source>
        <dbReference type="SAM" id="MobiDB-lite"/>
    </source>
</evidence>
<organism evidence="2">
    <name type="scientific">viral metagenome</name>
    <dbReference type="NCBI Taxonomy" id="1070528"/>
    <lineage>
        <taxon>unclassified sequences</taxon>
        <taxon>metagenomes</taxon>
        <taxon>organismal metagenomes</taxon>
    </lineage>
</organism>
<proteinExistence type="predicted"/>
<feature type="compositionally biased region" description="Basic and acidic residues" evidence="1">
    <location>
        <begin position="317"/>
        <end position="329"/>
    </location>
</feature>
<reference evidence="2" key="1">
    <citation type="submission" date="2020-03" db="EMBL/GenBank/DDBJ databases">
        <title>The deep terrestrial virosphere.</title>
        <authorList>
            <person name="Holmfeldt K."/>
            <person name="Nilsson E."/>
            <person name="Simone D."/>
            <person name="Lopez-Fernandez M."/>
            <person name="Wu X."/>
            <person name="de Brujin I."/>
            <person name="Lundin D."/>
            <person name="Andersson A."/>
            <person name="Bertilsson S."/>
            <person name="Dopson M."/>
        </authorList>
    </citation>
    <scope>NUCLEOTIDE SEQUENCE</scope>
    <source>
        <strain evidence="2">TM448A00603</strain>
    </source>
</reference>
<name>A0A6H1ZHZ9_9ZZZZ</name>
<dbReference type="InterPro" id="IPR018330">
    <property type="entry name" value="RecT_fam"/>
</dbReference>
<dbReference type="InterPro" id="IPR004590">
    <property type="entry name" value="ssDNA_annealing_RecT"/>
</dbReference>